<feature type="region of interest" description="Disordered" evidence="4">
    <location>
        <begin position="1"/>
        <end position="41"/>
    </location>
</feature>
<evidence type="ECO:0000313" key="6">
    <source>
        <dbReference type="EMBL" id="AAZ61784.1"/>
    </source>
</evidence>
<accession>Q46YJ9</accession>
<dbReference type="OrthoDB" id="9812095at2"/>
<dbReference type="AlphaFoldDB" id="Q46YJ9"/>
<reference evidence="6" key="1">
    <citation type="submission" date="2005-08" db="EMBL/GenBank/DDBJ databases">
        <title>Complete sequence of Chromosome1 of Ralstonia eutropha JMP134.</title>
        <authorList>
            <person name="Copeland A."/>
            <person name="Lucas S."/>
            <person name="Lapidus A."/>
            <person name="Barry K."/>
            <person name="Detter J.C."/>
            <person name="Glavina T."/>
            <person name="Hammon N."/>
            <person name="Israni S."/>
            <person name="Pitluck S."/>
            <person name="Goltsman E."/>
            <person name="Martinez M."/>
            <person name="Schmutz J."/>
            <person name="Larimer F."/>
            <person name="Land M."/>
            <person name="Lykidis A."/>
            <person name="Richardson P."/>
        </authorList>
    </citation>
    <scope>NUCLEOTIDE SEQUENCE</scope>
    <source>
        <strain evidence="6">JMP134</strain>
    </source>
</reference>
<evidence type="ECO:0000256" key="2">
    <source>
        <dbReference type="ARBA" id="ARBA00022801"/>
    </source>
</evidence>
<dbReference type="GO" id="GO:0016410">
    <property type="term" value="F:N-acyltransferase activity"/>
    <property type="evidence" value="ECO:0007669"/>
    <property type="project" value="TreeGrafter"/>
</dbReference>
<organism evidence="6">
    <name type="scientific">Cupriavidus pinatubonensis (strain JMP 134 / LMG 1197)</name>
    <name type="common">Cupriavidus necator (strain JMP 134)</name>
    <dbReference type="NCBI Taxonomy" id="264198"/>
    <lineage>
        <taxon>Bacteria</taxon>
        <taxon>Pseudomonadati</taxon>
        <taxon>Pseudomonadota</taxon>
        <taxon>Betaproteobacteria</taxon>
        <taxon>Burkholderiales</taxon>
        <taxon>Burkholderiaceae</taxon>
        <taxon>Cupriavidus</taxon>
    </lineage>
</organism>
<dbReference type="HOGENOM" id="CLU_113472_0_1_4"/>
<feature type="compositionally biased region" description="Basic and acidic residues" evidence="4">
    <location>
        <begin position="30"/>
        <end position="41"/>
    </location>
</feature>
<dbReference type="PANTHER" id="PTHR13943">
    <property type="entry name" value="HRAS-LIKE SUPPRESSOR - RELATED"/>
    <property type="match status" value="1"/>
</dbReference>
<protein>
    <recommendedName>
        <fullName evidence="5">LRAT domain-containing protein</fullName>
    </recommendedName>
</protein>
<dbReference type="EMBL" id="CP000090">
    <property type="protein sequence ID" value="AAZ61784.1"/>
    <property type="molecule type" value="Genomic_DNA"/>
</dbReference>
<dbReference type="STRING" id="264198.Reut_A2422"/>
<dbReference type="GO" id="GO:0070292">
    <property type="term" value="P:N-acylphosphatidylethanolamine metabolic process"/>
    <property type="evidence" value="ECO:0007669"/>
    <property type="project" value="TreeGrafter"/>
</dbReference>
<keyword evidence="1" id="KW-0808">Transferase</keyword>
<keyword evidence="2" id="KW-0378">Hydrolase</keyword>
<evidence type="ECO:0000256" key="3">
    <source>
        <dbReference type="ARBA" id="ARBA00023098"/>
    </source>
</evidence>
<gene>
    <name evidence="6" type="ordered locus">Reut_A2422</name>
</gene>
<name>Q46YJ9_CUPPJ</name>
<dbReference type="PANTHER" id="PTHR13943:SF77">
    <property type="entry name" value="LRAT DOMAIN-CONTAINING PROTEIN"/>
    <property type="match status" value="1"/>
</dbReference>
<dbReference type="GO" id="GO:0004623">
    <property type="term" value="F:phospholipase A2 activity"/>
    <property type="evidence" value="ECO:0007669"/>
    <property type="project" value="TreeGrafter"/>
</dbReference>
<dbReference type="KEGG" id="reu:Reut_A2422"/>
<dbReference type="Gene3D" id="3.90.1720.10">
    <property type="entry name" value="endopeptidase domain like (from Nostoc punctiforme)"/>
    <property type="match status" value="1"/>
</dbReference>
<sequence length="178" mass="19639">MAHAEVWQPRSNDCRHQTPETAMPHQPAQQDERRDGASHDADLPLGAHLVTGRQGYVHHGIYAGHGRVIHYAGFARALQTGPVEEISLAAFAAGRAVAIRLEPCARFVGLEAVSRARSRLGENRYCLFSNNCEHFCSWCLSGESRSEQVEAGLRHPRAALQTMLRLCASFLQVSLRTA</sequence>
<evidence type="ECO:0000259" key="5">
    <source>
        <dbReference type="PROSITE" id="PS51934"/>
    </source>
</evidence>
<dbReference type="InterPro" id="IPR051496">
    <property type="entry name" value="H-rev107_PLA/AT"/>
</dbReference>
<evidence type="ECO:0000256" key="4">
    <source>
        <dbReference type="SAM" id="MobiDB-lite"/>
    </source>
</evidence>
<dbReference type="PROSITE" id="PS51934">
    <property type="entry name" value="LRAT"/>
    <property type="match status" value="1"/>
</dbReference>
<proteinExistence type="predicted"/>
<dbReference type="InterPro" id="IPR007053">
    <property type="entry name" value="LRAT_dom"/>
</dbReference>
<feature type="domain" description="LRAT" evidence="5">
    <location>
        <begin position="48"/>
        <end position="148"/>
    </location>
</feature>
<dbReference type="GO" id="GO:0008970">
    <property type="term" value="F:phospholipase A1 activity"/>
    <property type="evidence" value="ECO:0007669"/>
    <property type="project" value="TreeGrafter"/>
</dbReference>
<dbReference type="eggNOG" id="COG1842">
    <property type="taxonomic scope" value="Bacteria"/>
</dbReference>
<evidence type="ECO:0000256" key="1">
    <source>
        <dbReference type="ARBA" id="ARBA00022679"/>
    </source>
</evidence>
<dbReference type="GO" id="GO:0005737">
    <property type="term" value="C:cytoplasm"/>
    <property type="evidence" value="ECO:0007669"/>
    <property type="project" value="TreeGrafter"/>
</dbReference>
<keyword evidence="3" id="KW-0443">Lipid metabolism</keyword>
<dbReference type="Pfam" id="PF04970">
    <property type="entry name" value="LRAT"/>
    <property type="match status" value="1"/>
</dbReference>